<name>A0A9N9BBG5_9GLOM</name>
<evidence type="ECO:0000313" key="2">
    <source>
        <dbReference type="Proteomes" id="UP000789396"/>
    </source>
</evidence>
<comment type="caution">
    <text evidence="1">The sequence shown here is derived from an EMBL/GenBank/DDBJ whole genome shotgun (WGS) entry which is preliminary data.</text>
</comment>
<dbReference type="OrthoDB" id="2446113at2759"/>
<organism evidence="1 2">
    <name type="scientific">Racocetra fulgida</name>
    <dbReference type="NCBI Taxonomy" id="60492"/>
    <lineage>
        <taxon>Eukaryota</taxon>
        <taxon>Fungi</taxon>
        <taxon>Fungi incertae sedis</taxon>
        <taxon>Mucoromycota</taxon>
        <taxon>Glomeromycotina</taxon>
        <taxon>Glomeromycetes</taxon>
        <taxon>Diversisporales</taxon>
        <taxon>Gigasporaceae</taxon>
        <taxon>Racocetra</taxon>
    </lineage>
</organism>
<dbReference type="Proteomes" id="UP000789396">
    <property type="component" value="Unassembled WGS sequence"/>
</dbReference>
<protein>
    <submittedName>
        <fullName evidence="1">13735_t:CDS:1</fullName>
    </submittedName>
</protein>
<proteinExistence type="predicted"/>
<dbReference type="AlphaFoldDB" id="A0A9N9BBG5"/>
<reference evidence="1" key="1">
    <citation type="submission" date="2021-06" db="EMBL/GenBank/DDBJ databases">
        <authorList>
            <person name="Kallberg Y."/>
            <person name="Tangrot J."/>
            <person name="Rosling A."/>
        </authorList>
    </citation>
    <scope>NUCLEOTIDE SEQUENCE</scope>
    <source>
        <strain evidence="1">IN212</strain>
    </source>
</reference>
<keyword evidence="2" id="KW-1185">Reference proteome</keyword>
<evidence type="ECO:0000313" key="1">
    <source>
        <dbReference type="EMBL" id="CAG8562317.1"/>
    </source>
</evidence>
<dbReference type="EMBL" id="CAJVPZ010005518">
    <property type="protein sequence ID" value="CAG8562317.1"/>
    <property type="molecule type" value="Genomic_DNA"/>
</dbReference>
<accession>A0A9N9BBG5</accession>
<sequence>MTSDFTIVELTDLDFVSTNLNVIQNLQMSTSSVASDHCSDIDLIAKDVEPTTSRAPKRSRVLVSRSFKQDASSSPIIAESGTSFSSSLTPVNTVPEMIQIQKNKKKLSDLALNYLEQPLLCEQDIEVQKNKKNKRSSKRIKK</sequence>
<gene>
    <name evidence="1" type="ORF">RFULGI_LOCUS5115</name>
</gene>